<name>A0ABN9T943_9DINO</name>
<reference evidence="2" key="1">
    <citation type="submission" date="2023-10" db="EMBL/GenBank/DDBJ databases">
        <authorList>
            <person name="Chen Y."/>
            <person name="Shah S."/>
            <person name="Dougan E. K."/>
            <person name="Thang M."/>
            <person name="Chan C."/>
        </authorList>
    </citation>
    <scope>NUCLEOTIDE SEQUENCE [LARGE SCALE GENOMIC DNA]</scope>
</reference>
<evidence type="ECO:0000313" key="2">
    <source>
        <dbReference type="EMBL" id="CAK0841654.1"/>
    </source>
</evidence>
<comment type="caution">
    <text evidence="2">The sequence shown here is derived from an EMBL/GenBank/DDBJ whole genome shotgun (WGS) entry which is preliminary data.</text>
</comment>
<proteinExistence type="predicted"/>
<accession>A0ABN9T943</accession>
<sequence>MQHDIARDINQLVEKMILDAKHNSETKVGKEIQKLKSKMDQMNEKIRVISEKLNRQEASNGGGFLKSDLQQSISKLEEVWNSECEALKHELWQTIQAHNHNADLLKHHKDAIDQIQISWTDGPSYLELEQVHAQLAQAQNVVERERSREQQIDQLVQRIAIAQQQLTAGAGGWAAAMGGMPGFP</sequence>
<keyword evidence="1" id="KW-0175">Coiled coil</keyword>
<evidence type="ECO:0000256" key="1">
    <source>
        <dbReference type="SAM" id="Coils"/>
    </source>
</evidence>
<evidence type="ECO:0000313" key="3">
    <source>
        <dbReference type="Proteomes" id="UP001189429"/>
    </source>
</evidence>
<keyword evidence="3" id="KW-1185">Reference proteome</keyword>
<feature type="non-terminal residue" evidence="2">
    <location>
        <position position="184"/>
    </location>
</feature>
<feature type="coiled-coil region" evidence="1">
    <location>
        <begin position="25"/>
        <end position="59"/>
    </location>
</feature>
<organism evidence="2 3">
    <name type="scientific">Prorocentrum cordatum</name>
    <dbReference type="NCBI Taxonomy" id="2364126"/>
    <lineage>
        <taxon>Eukaryota</taxon>
        <taxon>Sar</taxon>
        <taxon>Alveolata</taxon>
        <taxon>Dinophyceae</taxon>
        <taxon>Prorocentrales</taxon>
        <taxon>Prorocentraceae</taxon>
        <taxon>Prorocentrum</taxon>
    </lineage>
</organism>
<dbReference type="EMBL" id="CAUYUJ010014473">
    <property type="protein sequence ID" value="CAK0841654.1"/>
    <property type="molecule type" value="Genomic_DNA"/>
</dbReference>
<dbReference type="Proteomes" id="UP001189429">
    <property type="component" value="Unassembled WGS sequence"/>
</dbReference>
<gene>
    <name evidence="2" type="ORF">PCOR1329_LOCUS36814</name>
</gene>
<protein>
    <submittedName>
        <fullName evidence="2">Uncharacterized protein</fullName>
    </submittedName>
</protein>